<feature type="compositionally biased region" description="Polar residues" evidence="1">
    <location>
        <begin position="33"/>
        <end position="42"/>
    </location>
</feature>
<organism evidence="2 3">
    <name type="scientific">Lentinula raphanica</name>
    <dbReference type="NCBI Taxonomy" id="153919"/>
    <lineage>
        <taxon>Eukaryota</taxon>
        <taxon>Fungi</taxon>
        <taxon>Dikarya</taxon>
        <taxon>Basidiomycota</taxon>
        <taxon>Agaricomycotina</taxon>
        <taxon>Agaricomycetes</taxon>
        <taxon>Agaricomycetidae</taxon>
        <taxon>Agaricales</taxon>
        <taxon>Marasmiineae</taxon>
        <taxon>Omphalotaceae</taxon>
        <taxon>Lentinula</taxon>
    </lineage>
</organism>
<comment type="caution">
    <text evidence="2">The sequence shown here is derived from an EMBL/GenBank/DDBJ whole genome shotgun (WGS) entry which is preliminary data.</text>
</comment>
<gene>
    <name evidence="2" type="ORF">F5878DRAFT_236671</name>
</gene>
<sequence>MIQRPRNRQGRKRHPNQTNTDQKNTRGYRAAGSVSTDTSNPSLPVPTVRQVVSGAYVSIVLKIDQPTGRQVQGIVAEVLTSGDHPRGIKVRLVDGRVGRVQRMVTEMEARAGSVGLSDLGRNGDTHVQHISRPAIRTDRTRLDTQHNLQEESGTRTPLQFNLGDFLPHDLSPPIKESKEFDLSCSNQISHVTLHTCPVCYEFEGDELAVSHHVNSHFS</sequence>
<evidence type="ECO:0000313" key="3">
    <source>
        <dbReference type="Proteomes" id="UP001163846"/>
    </source>
</evidence>
<dbReference type="PANTHER" id="PTHR40069:SF1">
    <property type="entry name" value="YWBE PROTEIN"/>
    <property type="match status" value="1"/>
</dbReference>
<dbReference type="Proteomes" id="UP001163846">
    <property type="component" value="Unassembled WGS sequence"/>
</dbReference>
<dbReference type="AlphaFoldDB" id="A0AA38P640"/>
<feature type="region of interest" description="Disordered" evidence="1">
    <location>
        <begin position="1"/>
        <end position="45"/>
    </location>
</feature>
<name>A0AA38P640_9AGAR</name>
<feature type="compositionally biased region" description="Basic residues" evidence="1">
    <location>
        <begin position="1"/>
        <end position="15"/>
    </location>
</feature>
<accession>A0AA38P640</accession>
<dbReference type="EMBL" id="MU806280">
    <property type="protein sequence ID" value="KAJ3836979.1"/>
    <property type="molecule type" value="Genomic_DNA"/>
</dbReference>
<protein>
    <submittedName>
        <fullName evidence="2">Uncharacterized protein</fullName>
    </submittedName>
</protein>
<evidence type="ECO:0000313" key="2">
    <source>
        <dbReference type="EMBL" id="KAJ3836979.1"/>
    </source>
</evidence>
<dbReference type="InterPro" id="IPR019240">
    <property type="entry name" value="DUF2196"/>
</dbReference>
<dbReference type="NCBIfam" id="TIGR03833">
    <property type="entry name" value="YwbE family protein"/>
    <property type="match status" value="1"/>
</dbReference>
<dbReference type="PANTHER" id="PTHR40069">
    <property type="entry name" value="YWBE PROTEIN"/>
    <property type="match status" value="1"/>
</dbReference>
<proteinExistence type="predicted"/>
<reference evidence="2" key="1">
    <citation type="submission" date="2022-08" db="EMBL/GenBank/DDBJ databases">
        <authorList>
            <consortium name="DOE Joint Genome Institute"/>
            <person name="Min B."/>
            <person name="Riley R."/>
            <person name="Sierra-Patev S."/>
            <person name="Naranjo-Ortiz M."/>
            <person name="Looney B."/>
            <person name="Konkel Z."/>
            <person name="Slot J.C."/>
            <person name="Sakamoto Y."/>
            <person name="Steenwyk J.L."/>
            <person name="Rokas A."/>
            <person name="Carro J."/>
            <person name="Camarero S."/>
            <person name="Ferreira P."/>
            <person name="Molpeceres G."/>
            <person name="Ruiz-Duenas F.J."/>
            <person name="Serrano A."/>
            <person name="Henrissat B."/>
            <person name="Drula E."/>
            <person name="Hughes K.W."/>
            <person name="Mata J.L."/>
            <person name="Ishikawa N.K."/>
            <person name="Vargas-Isla R."/>
            <person name="Ushijima S."/>
            <person name="Smith C.A."/>
            <person name="Ahrendt S."/>
            <person name="Andreopoulos W."/>
            <person name="He G."/>
            <person name="Labutti K."/>
            <person name="Lipzen A."/>
            <person name="Ng V."/>
            <person name="Sandor L."/>
            <person name="Barry K."/>
            <person name="Martinez A.T."/>
            <person name="Xiao Y."/>
            <person name="Gibbons J.G."/>
            <person name="Terashima K."/>
            <person name="Hibbett D.S."/>
            <person name="Grigoriev I.V."/>
        </authorList>
    </citation>
    <scope>NUCLEOTIDE SEQUENCE</scope>
    <source>
        <strain evidence="2">TFB9207</strain>
    </source>
</reference>
<keyword evidence="3" id="KW-1185">Reference proteome</keyword>
<evidence type="ECO:0000256" key="1">
    <source>
        <dbReference type="SAM" id="MobiDB-lite"/>
    </source>
</evidence>
<dbReference type="Pfam" id="PF09962">
    <property type="entry name" value="DUF2196"/>
    <property type="match status" value="1"/>
</dbReference>